<evidence type="ECO:0000313" key="4">
    <source>
        <dbReference type="EMBL" id="CAF1294302.1"/>
    </source>
</evidence>
<dbReference type="Proteomes" id="UP000663854">
    <property type="component" value="Unassembled WGS sequence"/>
</dbReference>
<dbReference type="PANTHER" id="PTHR22970:SF14">
    <property type="entry name" value="AT-RICH INTERACTIVE DOMAIN-CONTAINING PROTEIN 2"/>
    <property type="match status" value="1"/>
</dbReference>
<sequence length="186" mass="21467">MTTLPPIQPRPILCKTTTNNLQSSSSSSSVFLIHLSAQPSTITNTNFYPTNTDLMNNNNLSHTPAPPPPSTFLSFYEEFLKQQHFVVWRPYWDKVNDRQLWSTIANNFGLDSSCLNGTQALKNIYIQEDQIFSFHNGENIDLHDDEHSKRHNVSQLQRVLQSYNHNQHIISDSLHAQYSLFCDFLR</sequence>
<dbReference type="Proteomes" id="UP000663870">
    <property type="component" value="Unassembled WGS sequence"/>
</dbReference>
<dbReference type="GO" id="GO:0003677">
    <property type="term" value="F:DNA binding"/>
    <property type="evidence" value="ECO:0007669"/>
    <property type="project" value="InterPro"/>
</dbReference>
<gene>
    <name evidence="5" type="ORF">JXQ802_LOCUS45059</name>
    <name evidence="4" type="ORF">PYM288_LOCUS29565</name>
</gene>
<protein>
    <submittedName>
        <fullName evidence="4">Uncharacterized protein</fullName>
    </submittedName>
</protein>
<dbReference type="InterPro" id="IPR052406">
    <property type="entry name" value="Chromatin_Remodeling_Comp"/>
</dbReference>
<keyword evidence="2" id="KW-0804">Transcription</keyword>
<evidence type="ECO:0000256" key="3">
    <source>
        <dbReference type="ARBA" id="ARBA00023242"/>
    </source>
</evidence>
<reference evidence="4" key="1">
    <citation type="submission" date="2021-02" db="EMBL/GenBank/DDBJ databases">
        <authorList>
            <person name="Nowell W R."/>
        </authorList>
    </citation>
    <scope>NUCLEOTIDE SEQUENCE</scope>
</reference>
<evidence type="ECO:0000313" key="7">
    <source>
        <dbReference type="Proteomes" id="UP000663870"/>
    </source>
</evidence>
<keyword evidence="7" id="KW-1185">Reference proteome</keyword>
<evidence type="ECO:0000313" key="5">
    <source>
        <dbReference type="EMBL" id="CAF1569387.1"/>
    </source>
</evidence>
<dbReference type="EMBL" id="CAJNOH010002455">
    <property type="protein sequence ID" value="CAF1294302.1"/>
    <property type="molecule type" value="Genomic_DNA"/>
</dbReference>
<dbReference type="PANTHER" id="PTHR22970">
    <property type="entry name" value="AT-RICH INTERACTIVE DOMAIN-CONTAINING PROTEIN 2"/>
    <property type="match status" value="1"/>
</dbReference>
<dbReference type="InterPro" id="IPR036431">
    <property type="entry name" value="ARID_dom_sf"/>
</dbReference>
<dbReference type="AlphaFoldDB" id="A0A815CYY9"/>
<keyword evidence="1" id="KW-0805">Transcription regulation</keyword>
<evidence type="ECO:0000256" key="2">
    <source>
        <dbReference type="ARBA" id="ARBA00023163"/>
    </source>
</evidence>
<proteinExistence type="predicted"/>
<accession>A0A815CYY9</accession>
<dbReference type="SUPFAM" id="SSF46774">
    <property type="entry name" value="ARID-like"/>
    <property type="match status" value="1"/>
</dbReference>
<comment type="caution">
    <text evidence="4">The sequence shown here is derived from an EMBL/GenBank/DDBJ whole genome shotgun (WGS) entry which is preliminary data.</text>
</comment>
<organism evidence="4 6">
    <name type="scientific">Rotaria sordida</name>
    <dbReference type="NCBI Taxonomy" id="392033"/>
    <lineage>
        <taxon>Eukaryota</taxon>
        <taxon>Metazoa</taxon>
        <taxon>Spiralia</taxon>
        <taxon>Gnathifera</taxon>
        <taxon>Rotifera</taxon>
        <taxon>Eurotatoria</taxon>
        <taxon>Bdelloidea</taxon>
        <taxon>Philodinida</taxon>
        <taxon>Philodinidae</taxon>
        <taxon>Rotaria</taxon>
    </lineage>
</organism>
<name>A0A815CYY9_9BILA</name>
<evidence type="ECO:0000256" key="1">
    <source>
        <dbReference type="ARBA" id="ARBA00023015"/>
    </source>
</evidence>
<evidence type="ECO:0000313" key="6">
    <source>
        <dbReference type="Proteomes" id="UP000663854"/>
    </source>
</evidence>
<dbReference type="EMBL" id="CAJNOL010003634">
    <property type="protein sequence ID" value="CAF1569387.1"/>
    <property type="molecule type" value="Genomic_DNA"/>
</dbReference>
<keyword evidence="3" id="KW-0539">Nucleus</keyword>